<keyword evidence="1" id="KW-1133">Transmembrane helix</keyword>
<feature type="transmembrane region" description="Helical" evidence="1">
    <location>
        <begin position="131"/>
        <end position="152"/>
    </location>
</feature>
<dbReference type="HAMAP" id="MF_02088">
    <property type="entry name" value="Q_prec_transport"/>
    <property type="match status" value="1"/>
</dbReference>
<feature type="transmembrane region" description="Helical" evidence="1">
    <location>
        <begin position="173"/>
        <end position="196"/>
    </location>
</feature>
<name>A0A483CRK6_9EURY</name>
<keyword evidence="1" id="KW-0812">Transmembrane</keyword>
<feature type="transmembrane region" description="Helical" evidence="1">
    <location>
        <begin position="32"/>
        <end position="51"/>
    </location>
</feature>
<evidence type="ECO:0000256" key="1">
    <source>
        <dbReference type="HAMAP-Rule" id="MF_02088"/>
    </source>
</evidence>
<feature type="transmembrane region" description="Helical" evidence="1">
    <location>
        <begin position="6"/>
        <end position="25"/>
    </location>
</feature>
<dbReference type="GO" id="GO:0005886">
    <property type="term" value="C:plasma membrane"/>
    <property type="evidence" value="ECO:0007669"/>
    <property type="project" value="UniProtKB-SubCell"/>
</dbReference>
<protein>
    <recommendedName>
        <fullName evidence="1">Probable queuosine precursor transporter</fullName>
        <shortName evidence="1">Q precursor transporter</shortName>
    </recommendedName>
</protein>
<dbReference type="OrthoDB" id="82146at2157"/>
<dbReference type="NCBIfam" id="TIGR00697">
    <property type="entry name" value="queuosine precursor transporter"/>
    <property type="match status" value="1"/>
</dbReference>
<feature type="transmembrane region" description="Helical" evidence="1">
    <location>
        <begin position="96"/>
        <end position="119"/>
    </location>
</feature>
<keyword evidence="1" id="KW-0813">Transport</keyword>
<comment type="similarity">
    <text evidence="1">Belongs to the vitamin uptake transporter (VUT/ECF) (TC 2.A.88) family. Q precursor transporter subfamily.</text>
</comment>
<keyword evidence="1" id="KW-0472">Membrane</keyword>
<dbReference type="AlphaFoldDB" id="A0A483CRK6"/>
<dbReference type="GO" id="GO:0022857">
    <property type="term" value="F:transmembrane transporter activity"/>
    <property type="evidence" value="ECO:0007669"/>
    <property type="project" value="UniProtKB-UniRule"/>
</dbReference>
<comment type="function">
    <text evidence="1">Involved in the import of queuosine (Q) precursors, required for Q precursor salvage.</text>
</comment>
<dbReference type="Pfam" id="PF02592">
    <property type="entry name" value="Vut_1"/>
    <property type="match status" value="1"/>
</dbReference>
<dbReference type="EMBL" id="PGCL01000003">
    <property type="protein sequence ID" value="TAJ43951.1"/>
    <property type="molecule type" value="Genomic_DNA"/>
</dbReference>
<keyword evidence="1" id="KW-1003">Cell membrane</keyword>
<feature type="transmembrane region" description="Helical" evidence="1">
    <location>
        <begin position="57"/>
        <end position="76"/>
    </location>
</feature>
<comment type="caution">
    <text evidence="2">The sequence shown here is derived from an EMBL/GenBank/DDBJ whole genome shotgun (WGS) entry which is preliminary data.</text>
</comment>
<dbReference type="InterPro" id="IPR003744">
    <property type="entry name" value="YhhQ"/>
</dbReference>
<dbReference type="PANTHER" id="PTHR34300:SF2">
    <property type="entry name" value="QUEUOSINE PRECURSOR TRANSPORTER-RELATED"/>
    <property type="match status" value="1"/>
</dbReference>
<evidence type="ECO:0000313" key="2">
    <source>
        <dbReference type="EMBL" id="TAJ43951.1"/>
    </source>
</evidence>
<proteinExistence type="inferred from homology"/>
<accession>A0A483CRK6</accession>
<keyword evidence="3" id="KW-1185">Reference proteome</keyword>
<feature type="transmembrane region" description="Helical" evidence="1">
    <location>
        <begin position="202"/>
        <end position="223"/>
    </location>
</feature>
<sequence>MDIPVVWLYWVVSLTIVTYASAYIIRRHREYGYAALVGFYVVYLAASQIIATRIVEFDLGIAVFFAPAAVFIYPFLSQAIDMINEVYGEKKTQIAIAIAFISQVLLVVFITMTNSLPAAPFFAYEETWQEIFSLGIRIVVASWITFLITQTIDARIFARLKERYPDRILLRSVSSDLVGLTLDSVIFVTIAFAGVAPLLPLIIGQIVAKNIIGFLDTPWFWWYKKYLQGERA</sequence>
<organism evidence="2 3">
    <name type="scientific">Methanofollis fontis</name>
    <dbReference type="NCBI Taxonomy" id="2052832"/>
    <lineage>
        <taxon>Archaea</taxon>
        <taxon>Methanobacteriati</taxon>
        <taxon>Methanobacteriota</taxon>
        <taxon>Stenosarchaea group</taxon>
        <taxon>Methanomicrobia</taxon>
        <taxon>Methanomicrobiales</taxon>
        <taxon>Methanomicrobiaceae</taxon>
        <taxon>Methanofollis</taxon>
    </lineage>
</organism>
<comment type="subcellular location">
    <subcellularLocation>
        <location evidence="1">Cell membrane</location>
        <topology evidence="1">Multi-pass membrane protein</topology>
    </subcellularLocation>
</comment>
<dbReference type="RefSeq" id="WP_130647013.1">
    <property type="nucleotide sequence ID" value="NZ_PGCL01000003.1"/>
</dbReference>
<dbReference type="Proteomes" id="UP000292580">
    <property type="component" value="Unassembled WGS sequence"/>
</dbReference>
<dbReference type="PANTHER" id="PTHR34300">
    <property type="entry name" value="QUEUOSINE PRECURSOR TRANSPORTER-RELATED"/>
    <property type="match status" value="1"/>
</dbReference>
<reference evidence="2 3" key="1">
    <citation type="submission" date="2017-11" db="EMBL/GenBank/DDBJ databases">
        <title>Isolation and Characterization of Methanofollis Species from Methane Seep Offshore SW Taiwan.</title>
        <authorList>
            <person name="Teng N.-H."/>
            <person name="Lai M.-C."/>
            <person name="Chen S.-C."/>
        </authorList>
    </citation>
    <scope>NUCLEOTIDE SEQUENCE [LARGE SCALE GENOMIC DNA]</scope>
    <source>
        <strain evidence="2 3">FWC-SCC2</strain>
    </source>
</reference>
<evidence type="ECO:0000313" key="3">
    <source>
        <dbReference type="Proteomes" id="UP000292580"/>
    </source>
</evidence>
<gene>
    <name evidence="2" type="ORF">CUJ86_07815</name>
</gene>